<dbReference type="GO" id="GO:0140359">
    <property type="term" value="F:ABC-type transporter activity"/>
    <property type="evidence" value="ECO:0007669"/>
    <property type="project" value="InterPro"/>
</dbReference>
<name>A0A918KVP6_9DEIO</name>
<keyword evidence="3" id="KW-1185">Reference proteome</keyword>
<keyword evidence="1" id="KW-1133">Transmembrane helix</keyword>
<sequence>MNNILLISELSLREALRKRLVLVLVVLSALFIGFYLFGIFRLQATLDARAVDAGLDAGPRRGLGGASVAFAALFGMYLVSFLSSLMSVLSTVGAVSGDLESGVMQSIIARPVSRAQLVLGRWLGFTIVNVVYVALLSAALLLGVRLITGFLPPQPVQAVSLMLLGVTLLTSLTVLGSTLFSTLSNGIGVFVLYGLGFAGGIMSSVGQIANTPTLTSLGRVANVLMPTNALWLGASYYLQSDTLRQFNELARGANPFLSTTPLGAGLVIWTAVYAVLVLLLGVLAFRRRDL</sequence>
<dbReference type="GO" id="GO:0005886">
    <property type="term" value="C:plasma membrane"/>
    <property type="evidence" value="ECO:0007669"/>
    <property type="project" value="UniProtKB-SubCell"/>
</dbReference>
<feature type="transmembrane region" description="Helical" evidence="1">
    <location>
        <begin position="186"/>
        <end position="208"/>
    </location>
</feature>
<keyword evidence="1" id="KW-0472">Membrane</keyword>
<proteinExistence type="predicted"/>
<organism evidence="2 3">
    <name type="scientific">Deinococcus ruber</name>
    <dbReference type="NCBI Taxonomy" id="1848197"/>
    <lineage>
        <taxon>Bacteria</taxon>
        <taxon>Thermotogati</taxon>
        <taxon>Deinococcota</taxon>
        <taxon>Deinococci</taxon>
        <taxon>Deinococcales</taxon>
        <taxon>Deinococcaceae</taxon>
        <taxon>Deinococcus</taxon>
    </lineage>
</organism>
<comment type="caution">
    <text evidence="2">The sequence shown here is derived from an EMBL/GenBank/DDBJ whole genome shotgun (WGS) entry which is preliminary data.</text>
</comment>
<dbReference type="Proteomes" id="UP000603865">
    <property type="component" value="Unassembled WGS sequence"/>
</dbReference>
<evidence type="ECO:0000313" key="3">
    <source>
        <dbReference type="Proteomes" id="UP000603865"/>
    </source>
</evidence>
<feature type="transmembrane region" description="Helical" evidence="1">
    <location>
        <begin position="266"/>
        <end position="285"/>
    </location>
</feature>
<feature type="transmembrane region" description="Helical" evidence="1">
    <location>
        <begin position="122"/>
        <end position="147"/>
    </location>
</feature>
<gene>
    <name evidence="2" type="ORF">GCM10008957_51970</name>
</gene>
<protein>
    <submittedName>
        <fullName evidence="2">ABC transporter permease</fullName>
    </submittedName>
</protein>
<dbReference type="EMBL" id="BMQL01000069">
    <property type="protein sequence ID" value="GGR35707.1"/>
    <property type="molecule type" value="Genomic_DNA"/>
</dbReference>
<dbReference type="PANTHER" id="PTHR43471">
    <property type="entry name" value="ABC TRANSPORTER PERMEASE"/>
    <property type="match status" value="1"/>
</dbReference>
<feature type="transmembrane region" description="Helical" evidence="1">
    <location>
        <begin position="159"/>
        <end position="180"/>
    </location>
</feature>
<dbReference type="RefSeq" id="WP_189093443.1">
    <property type="nucleotide sequence ID" value="NZ_BMQL01000069.1"/>
</dbReference>
<feature type="transmembrane region" description="Helical" evidence="1">
    <location>
        <begin position="63"/>
        <end position="82"/>
    </location>
</feature>
<accession>A0A918KVP6</accession>
<reference evidence="2" key="2">
    <citation type="submission" date="2020-09" db="EMBL/GenBank/DDBJ databases">
        <authorList>
            <person name="Sun Q."/>
            <person name="Ohkuma M."/>
        </authorList>
    </citation>
    <scope>NUCLEOTIDE SEQUENCE</scope>
    <source>
        <strain evidence="2">JCM 31311</strain>
    </source>
</reference>
<reference evidence="2" key="1">
    <citation type="journal article" date="2014" name="Int. J. Syst. Evol. Microbiol.">
        <title>Complete genome sequence of Corynebacterium casei LMG S-19264T (=DSM 44701T), isolated from a smear-ripened cheese.</title>
        <authorList>
            <consortium name="US DOE Joint Genome Institute (JGI-PGF)"/>
            <person name="Walter F."/>
            <person name="Albersmeier A."/>
            <person name="Kalinowski J."/>
            <person name="Ruckert C."/>
        </authorList>
    </citation>
    <scope>NUCLEOTIDE SEQUENCE</scope>
    <source>
        <strain evidence="2">JCM 31311</strain>
    </source>
</reference>
<dbReference type="Pfam" id="PF12679">
    <property type="entry name" value="ABC2_membrane_2"/>
    <property type="match status" value="1"/>
</dbReference>
<feature type="transmembrane region" description="Helical" evidence="1">
    <location>
        <begin position="20"/>
        <end position="42"/>
    </location>
</feature>
<evidence type="ECO:0000313" key="2">
    <source>
        <dbReference type="EMBL" id="GGR35707.1"/>
    </source>
</evidence>
<evidence type="ECO:0000256" key="1">
    <source>
        <dbReference type="SAM" id="Phobius"/>
    </source>
</evidence>
<keyword evidence="1" id="KW-0812">Transmembrane</keyword>
<dbReference type="AlphaFoldDB" id="A0A918KVP6"/>